<evidence type="ECO:0000313" key="1">
    <source>
        <dbReference type="EMBL" id="QEM09194.1"/>
    </source>
</evidence>
<organism evidence="1 2">
    <name type="scientific">Mucilaginibacter rubeus</name>
    <dbReference type="NCBI Taxonomy" id="2027860"/>
    <lineage>
        <taxon>Bacteria</taxon>
        <taxon>Pseudomonadati</taxon>
        <taxon>Bacteroidota</taxon>
        <taxon>Sphingobacteriia</taxon>
        <taxon>Sphingobacteriales</taxon>
        <taxon>Sphingobacteriaceae</taxon>
        <taxon>Mucilaginibacter</taxon>
    </lineage>
</organism>
<evidence type="ECO:0000313" key="2">
    <source>
        <dbReference type="Proteomes" id="UP000251402"/>
    </source>
</evidence>
<sequence>MKTIEQLTNVEKAKIMFDLFRDEIPELLNYMEEINAKIETDKEPLIAGWNNPFFNYQQWLNLSDQVAGAIKRYGKNLTKSGNVFSEQLFGGYTAIFSNHCMEQYGLHRAKSPRFAVAVTLFYLPLKQSEPGDHQYLVLETHGGAAYAVICTDQDGNTLVFEHRKDAEAEAADCQEGLVVEI</sequence>
<dbReference type="AlphaFoldDB" id="A0A5C1HTR3"/>
<name>A0A5C1HTR3_9SPHI</name>
<dbReference type="EMBL" id="CP043450">
    <property type="protein sequence ID" value="QEM09194.1"/>
    <property type="molecule type" value="Genomic_DNA"/>
</dbReference>
<proteinExistence type="predicted"/>
<gene>
    <name evidence="1" type="ORF">DEO27_003910</name>
</gene>
<reference evidence="1" key="1">
    <citation type="submission" date="2019-08" db="EMBL/GenBank/DDBJ databases">
        <title>Comparative genome analysis confer to the adaptation heavy metal polluted environment.</title>
        <authorList>
            <person name="Li Y."/>
        </authorList>
    </citation>
    <scope>NUCLEOTIDE SEQUENCE [LARGE SCALE GENOMIC DNA]</scope>
    <source>
        <strain evidence="1">P1</strain>
    </source>
</reference>
<dbReference type="OrthoDB" id="969612at2"/>
<accession>A0A5C1HTR3</accession>
<keyword evidence="2" id="KW-1185">Reference proteome</keyword>
<dbReference type="KEGG" id="mrub:DEO27_003910"/>
<protein>
    <submittedName>
        <fullName evidence="1">Uncharacterized protein</fullName>
    </submittedName>
</protein>
<dbReference type="Proteomes" id="UP000251402">
    <property type="component" value="Chromosome"/>
</dbReference>
<dbReference type="RefSeq" id="WP_112569940.1">
    <property type="nucleotide sequence ID" value="NZ_CP043450.1"/>
</dbReference>